<dbReference type="EMBL" id="MT490373">
    <property type="protein sequence ID" value="QKW95511.1"/>
    <property type="molecule type" value="Genomic_DNA"/>
</dbReference>
<evidence type="ECO:0000313" key="2">
    <source>
        <dbReference type="Proteomes" id="UP000509862"/>
    </source>
</evidence>
<dbReference type="Proteomes" id="UP000509862">
    <property type="component" value="Segment"/>
</dbReference>
<gene>
    <name evidence="1" type="primary">37</name>
    <name evidence="1" type="ORF">SEA_OKANUI_37</name>
</gene>
<reference evidence="1 2" key="1">
    <citation type="submission" date="2020-05" db="EMBL/GenBank/DDBJ databases">
        <authorList>
            <person name="Fast K.M."/>
            <person name="Mayfield K.N."/>
            <person name="Stephens L.A."/>
            <person name="Reid T.H."/>
            <person name="Ryan E.D."/>
            <person name="Keener T.W."/>
            <person name="Sandel M.W."/>
            <person name="Garlena R.A."/>
            <person name="Russell D.A."/>
            <person name="Pope W.H."/>
            <person name="Jacobs-Sera D."/>
            <person name="Hatfull G.F."/>
        </authorList>
    </citation>
    <scope>NUCLEOTIDE SEQUENCE [LARGE SCALE GENOMIC DNA]</scope>
</reference>
<accession>A0A7D4XJX9</accession>
<proteinExistence type="predicted"/>
<protein>
    <submittedName>
        <fullName evidence="1">Uncharacterized protein</fullName>
    </submittedName>
</protein>
<sequence>MAQSSSRTDEFGLPDTTEPLLAVLVAGRVHVERVTPDLASIVTAREGHVVSQYMQRLTRFSTAIERTFAELLSTSPESPAETARS</sequence>
<organism evidence="1 2">
    <name type="scientific">Mycobacterium phage OKaNui</name>
    <dbReference type="NCBI Taxonomy" id="2743844"/>
    <lineage>
        <taxon>Viruses</taxon>
        <taxon>Duplodnaviria</taxon>
        <taxon>Heunggongvirae</taxon>
        <taxon>Uroviricota</taxon>
        <taxon>Caudoviricetes</taxon>
        <taxon>Backyardiganvirus</taxon>
        <taxon>Backyardiganvirus peaches</taxon>
    </lineage>
</organism>
<evidence type="ECO:0000313" key="1">
    <source>
        <dbReference type="EMBL" id="QKW95511.1"/>
    </source>
</evidence>
<name>A0A7D4XJX9_9CAUD</name>